<feature type="transmembrane region" description="Helical" evidence="2">
    <location>
        <begin position="27"/>
        <end position="43"/>
    </location>
</feature>
<dbReference type="EMBL" id="KQ459602">
    <property type="protein sequence ID" value="KPI93625.1"/>
    <property type="molecule type" value="Genomic_DNA"/>
</dbReference>
<proteinExistence type="predicted"/>
<keyword evidence="2" id="KW-1133">Transmembrane helix</keyword>
<keyword evidence="4" id="KW-1185">Reference proteome</keyword>
<evidence type="ECO:0000256" key="1">
    <source>
        <dbReference type="SAM" id="MobiDB-lite"/>
    </source>
</evidence>
<evidence type="ECO:0000256" key="2">
    <source>
        <dbReference type="SAM" id="Phobius"/>
    </source>
</evidence>
<dbReference type="Proteomes" id="UP000053268">
    <property type="component" value="Unassembled WGS sequence"/>
</dbReference>
<evidence type="ECO:0000313" key="3">
    <source>
        <dbReference type="EMBL" id="KPI93625.1"/>
    </source>
</evidence>
<feature type="compositionally biased region" description="Low complexity" evidence="1">
    <location>
        <begin position="297"/>
        <end position="309"/>
    </location>
</feature>
<feature type="region of interest" description="Disordered" evidence="1">
    <location>
        <begin position="269"/>
        <end position="309"/>
    </location>
</feature>
<reference evidence="3 4" key="1">
    <citation type="journal article" date="2015" name="Nat. Commun.">
        <title>Outbred genome sequencing and CRISPR/Cas9 gene editing in butterflies.</title>
        <authorList>
            <person name="Li X."/>
            <person name="Fan D."/>
            <person name="Zhang W."/>
            <person name="Liu G."/>
            <person name="Zhang L."/>
            <person name="Zhao L."/>
            <person name="Fang X."/>
            <person name="Chen L."/>
            <person name="Dong Y."/>
            <person name="Chen Y."/>
            <person name="Ding Y."/>
            <person name="Zhao R."/>
            <person name="Feng M."/>
            <person name="Zhu Y."/>
            <person name="Feng Y."/>
            <person name="Jiang X."/>
            <person name="Zhu D."/>
            <person name="Xiang H."/>
            <person name="Feng X."/>
            <person name="Li S."/>
            <person name="Wang J."/>
            <person name="Zhang G."/>
            <person name="Kronforst M.R."/>
            <person name="Wang W."/>
        </authorList>
    </citation>
    <scope>NUCLEOTIDE SEQUENCE [LARGE SCALE GENOMIC DNA]</scope>
    <source>
        <strain evidence="3">Ya'a_city_454_Px</strain>
        <tissue evidence="3">Whole body</tissue>
    </source>
</reference>
<keyword evidence="2" id="KW-0812">Transmembrane</keyword>
<keyword evidence="2" id="KW-0472">Membrane</keyword>
<gene>
    <name evidence="3" type="ORF">RR46_10885</name>
</gene>
<accession>A0A194PR71</accession>
<dbReference type="AlphaFoldDB" id="A0A194PR71"/>
<protein>
    <submittedName>
        <fullName evidence="3">Uncharacterized protein</fullName>
    </submittedName>
</protein>
<evidence type="ECO:0000313" key="4">
    <source>
        <dbReference type="Proteomes" id="UP000053268"/>
    </source>
</evidence>
<name>A0A194PR71_PAPXU</name>
<organism evidence="3 4">
    <name type="scientific">Papilio xuthus</name>
    <name type="common">Asian swallowtail butterfly</name>
    <dbReference type="NCBI Taxonomy" id="66420"/>
    <lineage>
        <taxon>Eukaryota</taxon>
        <taxon>Metazoa</taxon>
        <taxon>Ecdysozoa</taxon>
        <taxon>Arthropoda</taxon>
        <taxon>Hexapoda</taxon>
        <taxon>Insecta</taxon>
        <taxon>Pterygota</taxon>
        <taxon>Neoptera</taxon>
        <taxon>Endopterygota</taxon>
        <taxon>Lepidoptera</taxon>
        <taxon>Glossata</taxon>
        <taxon>Ditrysia</taxon>
        <taxon>Papilionoidea</taxon>
        <taxon>Papilionidae</taxon>
        <taxon>Papilioninae</taxon>
        <taxon>Papilio</taxon>
    </lineage>
</organism>
<sequence length="309" mass="33688">MAVNVCCCVKLSPNKKSIFGLSIKNQILYLVIVASLFAVVSSADAETSCAKVKTFFEKKGVLLDVDIQEQANSVDESEEVPLKLKARSGRQVMGYVGAERSLCGLDFDMVSDAGRDMLDKCVYYPIRLSVATIQLNGAKILNALALQVRIKCLGEVIEILEWCRTLALEMTVDWPPNHRSAQVLLARCRRARSAGATSDGLTGEGARLATLAISCVGGQDPLWVDAPADRTFQWPDRWRLVAPDRSSRAQRYPSADNVIFWKCGEGARGRPHGSGMQSVLSEPGEWGEREEAGEAGAGDLRGLRPINCN</sequence>